<gene>
    <name evidence="1" type="ORF">D5086_033096</name>
</gene>
<protein>
    <submittedName>
        <fullName evidence="1">Uncharacterized protein</fullName>
    </submittedName>
</protein>
<keyword evidence="2" id="KW-1185">Reference proteome</keyword>
<accession>A0ACC4AFZ4</accession>
<organism evidence="1 2">
    <name type="scientific">Populus alba</name>
    <name type="common">White poplar</name>
    <dbReference type="NCBI Taxonomy" id="43335"/>
    <lineage>
        <taxon>Eukaryota</taxon>
        <taxon>Viridiplantae</taxon>
        <taxon>Streptophyta</taxon>
        <taxon>Embryophyta</taxon>
        <taxon>Tracheophyta</taxon>
        <taxon>Spermatophyta</taxon>
        <taxon>Magnoliopsida</taxon>
        <taxon>eudicotyledons</taxon>
        <taxon>Gunneridae</taxon>
        <taxon>Pentapetalae</taxon>
        <taxon>rosids</taxon>
        <taxon>fabids</taxon>
        <taxon>Malpighiales</taxon>
        <taxon>Salicaceae</taxon>
        <taxon>Saliceae</taxon>
        <taxon>Populus</taxon>
    </lineage>
</organism>
<dbReference type="EMBL" id="RCHU02000019">
    <property type="protein sequence ID" value="KAL3565050.1"/>
    <property type="molecule type" value="Genomic_DNA"/>
</dbReference>
<name>A0ACC4AFZ4_POPAL</name>
<reference evidence="1 2" key="1">
    <citation type="journal article" date="2024" name="Plant Biotechnol. J.">
        <title>Genome and CRISPR/Cas9 system of a widespread forest tree (Populus alba) in the world.</title>
        <authorList>
            <person name="Liu Y.J."/>
            <person name="Jiang P.F."/>
            <person name="Han X.M."/>
            <person name="Li X.Y."/>
            <person name="Wang H.M."/>
            <person name="Wang Y.J."/>
            <person name="Wang X.X."/>
            <person name="Zeng Q.Y."/>
        </authorList>
    </citation>
    <scope>NUCLEOTIDE SEQUENCE [LARGE SCALE GENOMIC DNA]</scope>
    <source>
        <strain evidence="2">cv. PAL-ZL1</strain>
    </source>
</reference>
<proteinExistence type="predicted"/>
<dbReference type="Proteomes" id="UP000309997">
    <property type="component" value="Unassembled WGS sequence"/>
</dbReference>
<evidence type="ECO:0000313" key="2">
    <source>
        <dbReference type="Proteomes" id="UP000309997"/>
    </source>
</evidence>
<evidence type="ECO:0000313" key="1">
    <source>
        <dbReference type="EMBL" id="KAL3565050.1"/>
    </source>
</evidence>
<comment type="caution">
    <text evidence="1">The sequence shown here is derived from an EMBL/GenBank/DDBJ whole genome shotgun (WGS) entry which is preliminary data.</text>
</comment>
<sequence length="73" mass="7847">MRSGGGGSVAPQNSSLSGIEGLVNQGTFSTQYKMAGAWDAFVHQDHYRLVLSICLAIARESRQPMLTVAILHD</sequence>